<proteinExistence type="predicted"/>
<name>A0A4Q1BWW8_TREME</name>
<dbReference type="GO" id="GO:0016491">
    <property type="term" value="F:oxidoreductase activity"/>
    <property type="evidence" value="ECO:0007669"/>
    <property type="project" value="UniProtKB-KW"/>
</dbReference>
<evidence type="ECO:0000256" key="1">
    <source>
        <dbReference type="ARBA" id="ARBA00022630"/>
    </source>
</evidence>
<dbReference type="Gene3D" id="3.50.50.60">
    <property type="entry name" value="FAD/NAD(P)-binding domain"/>
    <property type="match status" value="1"/>
</dbReference>
<evidence type="ECO:0000259" key="4">
    <source>
        <dbReference type="Pfam" id="PF01494"/>
    </source>
</evidence>
<dbReference type="OrthoDB" id="417877at2759"/>
<dbReference type="SUPFAM" id="SSF51905">
    <property type="entry name" value="FAD/NAD(P)-binding domain"/>
    <property type="match status" value="1"/>
</dbReference>
<dbReference type="InterPro" id="IPR036188">
    <property type="entry name" value="FAD/NAD-bd_sf"/>
</dbReference>
<dbReference type="Proteomes" id="UP000289152">
    <property type="component" value="Unassembled WGS sequence"/>
</dbReference>
<dbReference type="GO" id="GO:0071949">
    <property type="term" value="F:FAD binding"/>
    <property type="evidence" value="ECO:0007669"/>
    <property type="project" value="InterPro"/>
</dbReference>
<dbReference type="EMBL" id="SDIL01000001">
    <property type="protein sequence ID" value="RXK42658.1"/>
    <property type="molecule type" value="Genomic_DNA"/>
</dbReference>
<protein>
    <recommendedName>
        <fullName evidence="4">FAD-binding domain-containing protein</fullName>
    </recommendedName>
</protein>
<dbReference type="PANTHER" id="PTHR46720:SF3">
    <property type="entry name" value="FAD-BINDING DOMAIN-CONTAINING PROTEIN-RELATED"/>
    <property type="match status" value="1"/>
</dbReference>
<keyword evidence="1" id="KW-0285">Flavoprotein</keyword>
<evidence type="ECO:0000256" key="3">
    <source>
        <dbReference type="ARBA" id="ARBA00023002"/>
    </source>
</evidence>
<dbReference type="Pfam" id="PF01494">
    <property type="entry name" value="FAD_binding_3"/>
    <property type="match status" value="1"/>
</dbReference>
<dbReference type="InParanoid" id="A0A4Q1BWW8"/>
<sequence length="445" mass="49453">MSTSKLRVAVVGAGPGGLASTIFLSRLPFVELSVFEKARELREIGAGITLNQNTWRLLRLLEATDVLGEEYSTRGDASVVDQQHSRNGLSGKLLLEKHQSILSIDVFVDPDTPAKSRVKRYKLQSALLSKIPPGKIQLCKGLSRVDEISGELFLEFQDGTREGPFDLLIGADGIRSVVRQHAFPKHHIGYTGKVAYRALLPQSSVAHIPNLPQVSNWWWMPDARVFTVGLGDQFEIAVWVSESEEEGGKVSWGQKAGKEKVLRHCESFCETVRAIISIPETWLEFSMFGGPRLERVIEGGKIALVGDASHPLSGAFGAGAAFAFEDAYILFSAIQHAWDNEQTLPEALENFDSVRAPFYERIFSVIDLMASNYSSALKQGTDLEDKVSRIVDQNWKDLETSWIYEYDIVKVWQKYITSEPDYSTSNGVNLDSDSELVQVTTIPVK</sequence>
<reference evidence="5 6" key="1">
    <citation type="submission" date="2016-06" db="EMBL/GenBank/DDBJ databases">
        <title>Evolution of pathogenesis and genome organization in the Tremellales.</title>
        <authorList>
            <person name="Cuomo C."/>
            <person name="Litvintseva A."/>
            <person name="Heitman J."/>
            <person name="Chen Y."/>
            <person name="Sun S."/>
            <person name="Springer D."/>
            <person name="Dromer F."/>
            <person name="Young S."/>
            <person name="Zeng Q."/>
            <person name="Chapman S."/>
            <person name="Gujja S."/>
            <person name="Saif S."/>
            <person name="Birren B."/>
        </authorList>
    </citation>
    <scope>NUCLEOTIDE SEQUENCE [LARGE SCALE GENOMIC DNA]</scope>
    <source>
        <strain evidence="5 6">ATCC 28783</strain>
    </source>
</reference>
<dbReference type="InterPro" id="IPR002938">
    <property type="entry name" value="FAD-bd"/>
</dbReference>
<dbReference type="VEuPathDB" id="FungiDB:TREMEDRAFT_59115"/>
<dbReference type="AlphaFoldDB" id="A0A4Q1BWW8"/>
<accession>A0A4Q1BWW8</accession>
<evidence type="ECO:0000313" key="6">
    <source>
        <dbReference type="Proteomes" id="UP000289152"/>
    </source>
</evidence>
<dbReference type="PRINTS" id="PR00420">
    <property type="entry name" value="RNGMNOXGNASE"/>
</dbReference>
<dbReference type="InterPro" id="IPR051104">
    <property type="entry name" value="FAD_monoxygenase"/>
</dbReference>
<keyword evidence="3" id="KW-0560">Oxidoreductase</keyword>
<dbReference type="PANTHER" id="PTHR46720">
    <property type="entry name" value="HYDROXYLASE, PUTATIVE (AFU_ORTHOLOGUE AFUA_3G01460)-RELATED"/>
    <property type="match status" value="1"/>
</dbReference>
<evidence type="ECO:0000313" key="5">
    <source>
        <dbReference type="EMBL" id="RXK42658.1"/>
    </source>
</evidence>
<comment type="caution">
    <text evidence="5">The sequence shown here is derived from an EMBL/GenBank/DDBJ whole genome shotgun (WGS) entry which is preliminary data.</text>
</comment>
<gene>
    <name evidence="5" type="ORF">M231_00213</name>
</gene>
<feature type="domain" description="FAD-binding" evidence="4">
    <location>
        <begin position="166"/>
        <end position="362"/>
    </location>
</feature>
<keyword evidence="6" id="KW-1185">Reference proteome</keyword>
<evidence type="ECO:0000256" key="2">
    <source>
        <dbReference type="ARBA" id="ARBA00022827"/>
    </source>
</evidence>
<dbReference type="GO" id="GO:0044550">
    <property type="term" value="P:secondary metabolite biosynthetic process"/>
    <property type="evidence" value="ECO:0007669"/>
    <property type="project" value="TreeGrafter"/>
</dbReference>
<keyword evidence="2" id="KW-0274">FAD</keyword>
<dbReference type="STRING" id="5217.A0A4Q1BWW8"/>
<organism evidence="5 6">
    <name type="scientific">Tremella mesenterica</name>
    <name type="common">Jelly fungus</name>
    <dbReference type="NCBI Taxonomy" id="5217"/>
    <lineage>
        <taxon>Eukaryota</taxon>
        <taxon>Fungi</taxon>
        <taxon>Dikarya</taxon>
        <taxon>Basidiomycota</taxon>
        <taxon>Agaricomycotina</taxon>
        <taxon>Tremellomycetes</taxon>
        <taxon>Tremellales</taxon>
        <taxon>Tremellaceae</taxon>
        <taxon>Tremella</taxon>
    </lineage>
</organism>